<accession>A0A0K2VD59</accession>
<dbReference type="EMBL" id="HACA01031102">
    <property type="protein sequence ID" value="CDW48463.1"/>
    <property type="molecule type" value="Transcribed_RNA"/>
</dbReference>
<name>A0A0K2VD59_LEPSM</name>
<reference evidence="1" key="1">
    <citation type="submission" date="2014-05" db="EMBL/GenBank/DDBJ databases">
        <authorList>
            <person name="Chronopoulou M."/>
        </authorList>
    </citation>
    <scope>NUCLEOTIDE SEQUENCE</scope>
    <source>
        <tissue evidence="1">Whole organism</tissue>
    </source>
</reference>
<evidence type="ECO:0000313" key="1">
    <source>
        <dbReference type="EMBL" id="CDW48463.1"/>
    </source>
</evidence>
<dbReference type="AlphaFoldDB" id="A0A0K2VD59"/>
<proteinExistence type="predicted"/>
<protein>
    <submittedName>
        <fullName evidence="1">Uncharacterized protein</fullName>
    </submittedName>
</protein>
<organism evidence="1">
    <name type="scientific">Lepeophtheirus salmonis</name>
    <name type="common">Salmon louse</name>
    <name type="synonym">Caligus salmonis</name>
    <dbReference type="NCBI Taxonomy" id="72036"/>
    <lineage>
        <taxon>Eukaryota</taxon>
        <taxon>Metazoa</taxon>
        <taxon>Ecdysozoa</taxon>
        <taxon>Arthropoda</taxon>
        <taxon>Crustacea</taxon>
        <taxon>Multicrustacea</taxon>
        <taxon>Hexanauplia</taxon>
        <taxon>Copepoda</taxon>
        <taxon>Siphonostomatoida</taxon>
        <taxon>Caligidae</taxon>
        <taxon>Lepeophtheirus</taxon>
    </lineage>
</organism>
<feature type="non-terminal residue" evidence="1">
    <location>
        <position position="1"/>
    </location>
</feature>
<sequence>IKFCAHSRIHPFFFKCVVQGEINKTNIYLLERAICKIK</sequence>